<protein>
    <submittedName>
        <fullName evidence="2">Preprotein-translocase subunit g</fullName>
    </submittedName>
</protein>
<name>A0A1Z1MBK1_9FLOR</name>
<keyword evidence="2" id="KW-0934">Plastid</keyword>
<dbReference type="EMBL" id="MF101427">
    <property type="protein sequence ID" value="ARW63340.1"/>
    <property type="molecule type" value="Genomic_DNA"/>
</dbReference>
<reference evidence="2" key="1">
    <citation type="journal article" date="2017" name="J. Phycol.">
        <title>Analysis of chloroplast genomes and a supermatrix inform reclassification of the Rhodomelaceae (Rhodophyta).</title>
        <authorList>
            <person name="Diaz-Tapia P."/>
            <person name="Maggs C.A."/>
            <person name="West J.A."/>
            <person name="Verbruggen H."/>
        </authorList>
    </citation>
    <scope>NUCLEOTIDE SEQUENCE</scope>
    <source>
        <strain evidence="2">PD547</strain>
    </source>
</reference>
<evidence type="ECO:0000313" key="2">
    <source>
        <dbReference type="EMBL" id="ARW63340.1"/>
    </source>
</evidence>
<sequence>MITKTLWYLSSLLVIGFILISNPRSNTLGSSRFQSKILNFRSSQLSTQKLITFFVFVFFLFTCLSLLST</sequence>
<dbReference type="GeneID" id="33356694"/>
<keyword evidence="2" id="KW-0150">Chloroplast</keyword>
<keyword evidence="1" id="KW-0472">Membrane</keyword>
<keyword evidence="1" id="KW-1133">Transmembrane helix</keyword>
<proteinExistence type="predicted"/>
<evidence type="ECO:0000256" key="1">
    <source>
        <dbReference type="SAM" id="Phobius"/>
    </source>
</evidence>
<gene>
    <name evidence="2" type="primary">secG</name>
</gene>
<dbReference type="RefSeq" id="YP_009394778.1">
    <property type="nucleotide sequence ID" value="NC_035274.1"/>
</dbReference>
<feature type="transmembrane region" description="Helical" evidence="1">
    <location>
        <begin position="6"/>
        <end position="22"/>
    </location>
</feature>
<geneLocation type="chloroplast" evidence="2"/>
<accession>A0A1Z1MBK1</accession>
<keyword evidence="1" id="KW-0812">Transmembrane</keyword>
<dbReference type="AlphaFoldDB" id="A0A1Z1MBK1"/>
<organism evidence="2">
    <name type="scientific">Polysiphonia elongata</name>
    <dbReference type="NCBI Taxonomy" id="159753"/>
    <lineage>
        <taxon>Eukaryota</taxon>
        <taxon>Rhodophyta</taxon>
        <taxon>Florideophyceae</taxon>
        <taxon>Rhodymeniophycidae</taxon>
        <taxon>Ceramiales</taxon>
        <taxon>Rhodomelaceae</taxon>
        <taxon>Polysiphonioideae</taxon>
        <taxon>Polysiphonia</taxon>
    </lineage>
</organism>
<feature type="transmembrane region" description="Helical" evidence="1">
    <location>
        <begin position="50"/>
        <end position="68"/>
    </location>
</feature>